<dbReference type="Gene3D" id="3.40.190.10">
    <property type="entry name" value="Periplasmic binding protein-like II"/>
    <property type="match status" value="2"/>
</dbReference>
<dbReference type="EMBL" id="PDOE01000001">
    <property type="protein sequence ID" value="RKL69416.1"/>
    <property type="molecule type" value="Genomic_DNA"/>
</dbReference>
<name>A0A3A9KYK2_9BACI</name>
<gene>
    <name evidence="2" type="ORF">CR203_04300</name>
</gene>
<accession>A0A3A9KYK2</accession>
<keyword evidence="3" id="KW-1185">Reference proteome</keyword>
<comment type="caution">
    <text evidence="2">The sequence shown here is derived from an EMBL/GenBank/DDBJ whole genome shotgun (WGS) entry which is preliminary data.</text>
</comment>
<dbReference type="Pfam" id="PF13416">
    <property type="entry name" value="SBP_bac_8"/>
    <property type="match status" value="1"/>
</dbReference>
<dbReference type="OrthoDB" id="3239593at2"/>
<sequence length="414" mass="47127">METKNIAYLFPFIVILLSACSNSTDNTAVDEEILLKEWDSYKENASESEVSIFMWGGDEGINAYMDEFVSPELKEKHNITLNRVAMDTNEILQKLMNEKRANQEEGTIDIIWINGENFLNAKENDLLFGPFTEVLPNYQEYVDTESLDILYDFGTEVEGLEAPWGSVQFVFQYDSAKVSDPPKSFEELSTWVKENPGKFVYPEPSDFTGNAFLQHLLYDQIGGPDKLLENGFDEEFVTNNTDGMWEYLRDIEPFLWRDGETYPASLTELDRLYSQGEIWMTMGYNEARAESFINDGTFPESTKSFVLDSGSIGNTHFLAIPYNSPNKEGALVAINELLSPEAQMTKYDTTYWGESMGIDPEKLSNDNKEKLAAMERGGSVLPANELNEAFLPEVDTQYGGWIREKWLNEVVQTD</sequence>
<feature type="chain" id="PRO_5038838331" evidence="1">
    <location>
        <begin position="24"/>
        <end position="414"/>
    </location>
</feature>
<dbReference type="SUPFAM" id="SSF53850">
    <property type="entry name" value="Periplasmic binding protein-like II"/>
    <property type="match status" value="1"/>
</dbReference>
<evidence type="ECO:0000313" key="2">
    <source>
        <dbReference type="EMBL" id="RKL69416.1"/>
    </source>
</evidence>
<dbReference type="PROSITE" id="PS51257">
    <property type="entry name" value="PROKAR_LIPOPROTEIN"/>
    <property type="match status" value="1"/>
</dbReference>
<dbReference type="NCBIfam" id="NF008633">
    <property type="entry name" value="PRK11622.1"/>
    <property type="match status" value="1"/>
</dbReference>
<dbReference type="PIRSF" id="PIRSF029172">
    <property type="entry name" value="UCP029172_ABC_sbc_YnjB"/>
    <property type="match status" value="1"/>
</dbReference>
<dbReference type="Proteomes" id="UP000281498">
    <property type="component" value="Unassembled WGS sequence"/>
</dbReference>
<feature type="signal peptide" evidence="1">
    <location>
        <begin position="1"/>
        <end position="23"/>
    </location>
</feature>
<evidence type="ECO:0000313" key="3">
    <source>
        <dbReference type="Proteomes" id="UP000281498"/>
    </source>
</evidence>
<organism evidence="2 3">
    <name type="scientific">Salipaludibacillus neizhouensis</name>
    <dbReference type="NCBI Taxonomy" id="885475"/>
    <lineage>
        <taxon>Bacteria</taxon>
        <taxon>Bacillati</taxon>
        <taxon>Bacillota</taxon>
        <taxon>Bacilli</taxon>
        <taxon>Bacillales</taxon>
        <taxon>Bacillaceae</taxon>
    </lineage>
</organism>
<dbReference type="InterPro" id="IPR006059">
    <property type="entry name" value="SBP"/>
</dbReference>
<evidence type="ECO:0000256" key="1">
    <source>
        <dbReference type="SAM" id="SignalP"/>
    </source>
</evidence>
<dbReference type="AlphaFoldDB" id="A0A3A9KYK2"/>
<proteinExistence type="predicted"/>
<dbReference type="PANTHER" id="PTHR42779">
    <property type="entry name" value="PROTEIN YNJB"/>
    <property type="match status" value="1"/>
</dbReference>
<dbReference type="PANTHER" id="PTHR42779:SF1">
    <property type="entry name" value="PROTEIN YNJB"/>
    <property type="match status" value="1"/>
</dbReference>
<protein>
    <submittedName>
        <fullName evidence="2">ABC transporter substrate-binding protein</fullName>
    </submittedName>
</protein>
<reference evidence="2 3" key="1">
    <citation type="submission" date="2017-10" db="EMBL/GenBank/DDBJ databases">
        <title>Bacillus sp. nov., a halophilic bacterium isolated from a Keqin Lake.</title>
        <authorList>
            <person name="Wang H."/>
        </authorList>
    </citation>
    <scope>NUCLEOTIDE SEQUENCE [LARGE SCALE GENOMIC DNA]</scope>
    <source>
        <strain evidence="2 3">KCTC 13187</strain>
    </source>
</reference>
<dbReference type="InterPro" id="IPR027020">
    <property type="entry name" value="YnjB"/>
</dbReference>
<keyword evidence="1" id="KW-0732">Signal</keyword>